<organism evidence="5 6">
    <name type="scientific">Rubrobacter xylanophilus</name>
    <dbReference type="NCBI Taxonomy" id="49319"/>
    <lineage>
        <taxon>Bacteria</taxon>
        <taxon>Bacillati</taxon>
        <taxon>Actinomycetota</taxon>
        <taxon>Rubrobacteria</taxon>
        <taxon>Rubrobacterales</taxon>
        <taxon>Rubrobacteraceae</taxon>
        <taxon>Rubrobacter</taxon>
    </lineage>
</organism>
<dbReference type="CDD" id="cd20007">
    <property type="entry name" value="PBP1_ABC_sugar_binding-like"/>
    <property type="match status" value="1"/>
</dbReference>
<evidence type="ECO:0000256" key="1">
    <source>
        <dbReference type="ARBA" id="ARBA00004196"/>
    </source>
</evidence>
<protein>
    <submittedName>
        <fullName evidence="5">Ribose ABC transporter substrate-binding protein</fullName>
    </submittedName>
</protein>
<accession>A0A510HJ33</accession>
<dbReference type="AlphaFoldDB" id="A0A510HJ33"/>
<dbReference type="EMBL" id="AP019791">
    <property type="protein sequence ID" value="BBL79928.1"/>
    <property type="molecule type" value="Genomic_DNA"/>
</dbReference>
<keyword evidence="6" id="KW-1185">Reference proteome</keyword>
<keyword evidence="3" id="KW-0732">Signal</keyword>
<dbReference type="Pfam" id="PF13407">
    <property type="entry name" value="Peripla_BP_4"/>
    <property type="match status" value="1"/>
</dbReference>
<evidence type="ECO:0000256" key="3">
    <source>
        <dbReference type="ARBA" id="ARBA00022729"/>
    </source>
</evidence>
<sequence length="338" mass="36019">MSEGLFWRRRRISRREFLGVAAASTGAVFLGGLTTSCGGAGGEGEGYRLALIVGVTGDEFYTTMECGARAAAQKLGARLNVQGPEEFSPAAQTPILNAVVQSNPDAILIAPTDRTAMVGPIQSAVNQDIPVVLVDTTIEKEEIALARISSDNVDGGRMAGEALAEQIGGEGKVLLISVKPGISTTDQRKQGFEEAIKQYPDIEYLGTEYCNDDPTQAASITTSTLQAHPDLAGIFGANVFSGQGAGTGVRQAGKRDQVSVVAFDASPTQVEDLRRGNLDVLIAQHPNDIGRRGVQIAVRYLESGEEPENKQITTGFTTVTRDNLDDPEVERYLYRAQC</sequence>
<dbReference type="PANTHER" id="PTHR46847">
    <property type="entry name" value="D-ALLOSE-BINDING PERIPLASMIC PROTEIN-RELATED"/>
    <property type="match status" value="1"/>
</dbReference>
<dbReference type="GO" id="GO:0030246">
    <property type="term" value="F:carbohydrate binding"/>
    <property type="evidence" value="ECO:0007669"/>
    <property type="project" value="UniProtKB-ARBA"/>
</dbReference>
<gene>
    <name evidence="5" type="ORF">RxyAA322_17820</name>
</gene>
<feature type="domain" description="Periplasmic binding protein" evidence="4">
    <location>
        <begin position="50"/>
        <end position="305"/>
    </location>
</feature>
<dbReference type="OrthoDB" id="9800520at2"/>
<dbReference type="InterPro" id="IPR025997">
    <property type="entry name" value="SBP_2_dom"/>
</dbReference>
<evidence type="ECO:0000259" key="4">
    <source>
        <dbReference type="Pfam" id="PF13407"/>
    </source>
</evidence>
<name>A0A510HJ33_9ACTN</name>
<dbReference type="PANTHER" id="PTHR46847:SF1">
    <property type="entry name" value="D-ALLOSE-BINDING PERIPLASMIC PROTEIN-RELATED"/>
    <property type="match status" value="1"/>
</dbReference>
<reference evidence="5" key="1">
    <citation type="journal article" date="2019" name="Microbiol. Resour. Announc.">
        <title>Complete Genome Sequence of Rubrobacter xylanophilus Strain AA3-22, Isolated from Arima Onsen in Japan.</title>
        <authorList>
            <person name="Tomariguchi N."/>
            <person name="Miyazaki K."/>
        </authorList>
    </citation>
    <scope>NUCLEOTIDE SEQUENCE [LARGE SCALE GENOMIC DNA]</scope>
    <source>
        <strain evidence="5">AA3-22</strain>
    </source>
</reference>
<dbReference type="Gene3D" id="3.40.50.2300">
    <property type="match status" value="2"/>
</dbReference>
<comment type="similarity">
    <text evidence="2">Belongs to the bacterial solute-binding protein 2 family.</text>
</comment>
<dbReference type="PROSITE" id="PS51318">
    <property type="entry name" value="TAT"/>
    <property type="match status" value="1"/>
</dbReference>
<evidence type="ECO:0000256" key="2">
    <source>
        <dbReference type="ARBA" id="ARBA00007639"/>
    </source>
</evidence>
<dbReference type="GO" id="GO:0030313">
    <property type="term" value="C:cell envelope"/>
    <property type="evidence" value="ECO:0007669"/>
    <property type="project" value="UniProtKB-SubCell"/>
</dbReference>
<comment type="subcellular location">
    <subcellularLocation>
        <location evidence="1">Cell envelope</location>
    </subcellularLocation>
</comment>
<dbReference type="RefSeq" id="WP_143527948.1">
    <property type="nucleotide sequence ID" value="NZ_AP019791.1"/>
</dbReference>
<dbReference type="InterPro" id="IPR006311">
    <property type="entry name" value="TAT_signal"/>
</dbReference>
<proteinExistence type="inferred from homology"/>
<evidence type="ECO:0000313" key="6">
    <source>
        <dbReference type="Proteomes" id="UP000318065"/>
    </source>
</evidence>
<evidence type="ECO:0000313" key="5">
    <source>
        <dbReference type="EMBL" id="BBL79928.1"/>
    </source>
</evidence>
<dbReference type="SUPFAM" id="SSF53822">
    <property type="entry name" value="Periplasmic binding protein-like I"/>
    <property type="match status" value="1"/>
</dbReference>
<dbReference type="Proteomes" id="UP000318065">
    <property type="component" value="Chromosome"/>
</dbReference>
<dbReference type="InterPro" id="IPR028082">
    <property type="entry name" value="Peripla_BP_I"/>
</dbReference>